<accession>A0A811RZ58</accession>
<dbReference type="Pfam" id="PF08224">
    <property type="entry name" value="DUF1719"/>
    <property type="match status" value="1"/>
</dbReference>
<dbReference type="PANTHER" id="PTHR33377:SF99">
    <property type="entry name" value="OSJNBB0004G23.8-LIKE PROTEIN"/>
    <property type="match status" value="1"/>
</dbReference>
<keyword evidence="3" id="KW-1185">Reference proteome</keyword>
<dbReference type="InterPro" id="IPR013181">
    <property type="entry name" value="DUF1719"/>
</dbReference>
<protein>
    <submittedName>
        <fullName evidence="2">Uncharacterized protein</fullName>
    </submittedName>
</protein>
<dbReference type="AlphaFoldDB" id="A0A811RZ58"/>
<dbReference type="OrthoDB" id="713468at2759"/>
<dbReference type="Proteomes" id="UP000604825">
    <property type="component" value="Unassembled WGS sequence"/>
</dbReference>
<name>A0A811RZ58_9POAL</name>
<comment type="caution">
    <text evidence="2">The sequence shown here is derived from an EMBL/GenBank/DDBJ whole genome shotgun (WGS) entry which is preliminary data.</text>
</comment>
<organism evidence="2 3">
    <name type="scientific">Miscanthus lutarioriparius</name>
    <dbReference type="NCBI Taxonomy" id="422564"/>
    <lineage>
        <taxon>Eukaryota</taxon>
        <taxon>Viridiplantae</taxon>
        <taxon>Streptophyta</taxon>
        <taxon>Embryophyta</taxon>
        <taxon>Tracheophyta</taxon>
        <taxon>Spermatophyta</taxon>
        <taxon>Magnoliopsida</taxon>
        <taxon>Liliopsida</taxon>
        <taxon>Poales</taxon>
        <taxon>Poaceae</taxon>
        <taxon>PACMAD clade</taxon>
        <taxon>Panicoideae</taxon>
        <taxon>Andropogonodae</taxon>
        <taxon>Andropogoneae</taxon>
        <taxon>Saccharinae</taxon>
        <taxon>Miscanthus</taxon>
    </lineage>
</organism>
<proteinExistence type="predicted"/>
<sequence length="515" mass="57367">MAAQMLSSAVAQEAVSQALSNLKERYGNKSDGKEHMERMVMAHIKLEAALETSNKWNITSLPLLRWQSKLKRAVQECDHTCAGASSAWKKRRTDNTGRGGGDNELTGSAVRRFGAVCEAVRASSLRYVELGGTPRQYMFFDPIIRHLLSGKGTRHCSVHGAQHLSFLLQPFSLPEHGMEGMLIFLLEDGNAPENNFFLSLSLRLSESTNIVGVVIRCLELFTPHMSSIAETVKTKLTQLPTQDFCWMPDAAYSVFGSEEHWEDLHTIRYKWFRPNPLCCQQKDLRSMNQITQVHLLGQVALLVGDNRQSAIVNGETCPMRGSSFLKLGGTCGLMPLLEDMLPAVGGSSNEMINREVAPCGLYANISFEQLGEIMLPKAEDCLGGNVAATSYQMLWNSKHGSAYLQADKTPWPPIPSGRRDRGGKNQKQSRFKKVQRPWTSETSEFLSSWILHALCPVQASFVDWIENKRRPPLPLSSKSTSCVHGCPMMSLSLPDYHASLARKIRSYSTFIALRT</sequence>
<dbReference type="SMART" id="SM01157">
    <property type="entry name" value="DUF1719"/>
    <property type="match status" value="1"/>
</dbReference>
<reference evidence="2" key="1">
    <citation type="submission" date="2020-10" db="EMBL/GenBank/DDBJ databases">
        <authorList>
            <person name="Han B."/>
            <person name="Lu T."/>
            <person name="Zhao Q."/>
            <person name="Huang X."/>
            <person name="Zhao Y."/>
        </authorList>
    </citation>
    <scope>NUCLEOTIDE SEQUENCE</scope>
</reference>
<dbReference type="EMBL" id="CAJGYO010000017">
    <property type="protein sequence ID" value="CAD6334411.1"/>
    <property type="molecule type" value="Genomic_DNA"/>
</dbReference>
<evidence type="ECO:0000313" key="2">
    <source>
        <dbReference type="EMBL" id="CAD6334411.1"/>
    </source>
</evidence>
<evidence type="ECO:0000313" key="3">
    <source>
        <dbReference type="Proteomes" id="UP000604825"/>
    </source>
</evidence>
<gene>
    <name evidence="2" type="ORF">NCGR_LOCUS58509</name>
</gene>
<feature type="region of interest" description="Disordered" evidence="1">
    <location>
        <begin position="406"/>
        <end position="434"/>
    </location>
</feature>
<evidence type="ECO:0000256" key="1">
    <source>
        <dbReference type="SAM" id="MobiDB-lite"/>
    </source>
</evidence>
<dbReference type="PANTHER" id="PTHR33377">
    <property type="entry name" value="OS10G0134700 PROTEIN-RELATED"/>
    <property type="match status" value="1"/>
</dbReference>